<organism evidence="2 3">
    <name type="scientific">Kingella pumchi</name>
    <dbReference type="NCBI Taxonomy" id="2779506"/>
    <lineage>
        <taxon>Bacteria</taxon>
        <taxon>Pseudomonadati</taxon>
        <taxon>Pseudomonadota</taxon>
        <taxon>Betaproteobacteria</taxon>
        <taxon>Neisseriales</taxon>
        <taxon>Neisseriaceae</taxon>
        <taxon>Kingella</taxon>
    </lineage>
</organism>
<evidence type="ECO:0000313" key="3">
    <source>
        <dbReference type="Proteomes" id="UP001298424"/>
    </source>
</evidence>
<evidence type="ECO:0000313" key="2">
    <source>
        <dbReference type="EMBL" id="MCG6503135.1"/>
    </source>
</evidence>
<gene>
    <name evidence="2" type="ORF">MB824_01260</name>
</gene>
<comment type="caution">
    <text evidence="2">The sequence shown here is derived from an EMBL/GenBank/DDBJ whole genome shotgun (WGS) entry which is preliminary data.</text>
</comment>
<sequence>MASLNRPASPLAPLQEKPSDPGRLLPAHLAEAGTVHLLLQAVVSLLLLALALLIAFLFGSNLWSGAPEKHSDSAAVLVSGLPLLVLFAAYGIVSLHNVWRRWRNRRQRLNGAVFAGRRAAPQGSAEICLFSPLHALARMAAQAACCAAAFLLLLNDPDKGEWLYGLLFLLFLIQVQNPSERSRSLLRTLFGVPQKTVYRADTDRFIFYGYTLRGGWQVLAEYPASDFIGIYCQPEQNAPANGNSITLWLAGREGGRDVSAGSPQRWFSDNTAAAENALEALCSASGLPPLAVPPKTDAATKAQAA</sequence>
<feature type="transmembrane region" description="Helical" evidence="1">
    <location>
        <begin position="75"/>
        <end position="99"/>
    </location>
</feature>
<keyword evidence="1" id="KW-0472">Membrane</keyword>
<dbReference type="Proteomes" id="UP001298424">
    <property type="component" value="Unassembled WGS sequence"/>
</dbReference>
<feature type="transmembrane region" description="Helical" evidence="1">
    <location>
        <begin position="37"/>
        <end position="63"/>
    </location>
</feature>
<keyword evidence="1" id="KW-0812">Transmembrane</keyword>
<accession>A0ABS9NKD7</accession>
<reference evidence="2 3" key="1">
    <citation type="submission" date="2022-02" db="EMBL/GenBank/DDBJ databases">
        <title>Genome sequence data of Kingella unionensis sp. nov. strain CICC 24913 (CCUG 75125).</title>
        <authorList>
            <person name="Xiao M."/>
        </authorList>
    </citation>
    <scope>NUCLEOTIDE SEQUENCE [LARGE SCALE GENOMIC DNA]</scope>
    <source>
        <strain evidence="2 3">CICC 24913</strain>
    </source>
</reference>
<keyword evidence="1" id="KW-1133">Transmembrane helix</keyword>
<evidence type="ECO:0008006" key="4">
    <source>
        <dbReference type="Google" id="ProtNLM"/>
    </source>
</evidence>
<dbReference type="RefSeq" id="WP_238745181.1">
    <property type="nucleotide sequence ID" value="NZ_JAKOOW010000004.1"/>
</dbReference>
<proteinExistence type="predicted"/>
<evidence type="ECO:0000256" key="1">
    <source>
        <dbReference type="SAM" id="Phobius"/>
    </source>
</evidence>
<dbReference type="EMBL" id="JAKOOW010000004">
    <property type="protein sequence ID" value="MCG6503135.1"/>
    <property type="molecule type" value="Genomic_DNA"/>
</dbReference>
<name>A0ABS9NKD7_9NEIS</name>
<keyword evidence="3" id="KW-1185">Reference proteome</keyword>
<protein>
    <recommendedName>
        <fullName evidence="4">YcxB-like protein domain-containing protein</fullName>
    </recommendedName>
</protein>